<dbReference type="RefSeq" id="WP_094454835.1">
    <property type="nucleotide sequence ID" value="NZ_NOXU01000024.1"/>
</dbReference>
<dbReference type="OrthoDB" id="8450036at2"/>
<feature type="domain" description="Bbp19-like phage" evidence="1">
    <location>
        <begin position="25"/>
        <end position="73"/>
    </location>
</feature>
<gene>
    <name evidence="2" type="ORF">CHU95_06265</name>
</gene>
<protein>
    <recommendedName>
        <fullName evidence="1">Bbp19-like phage domain-containing protein</fullName>
    </recommendedName>
</protein>
<dbReference type="InterPro" id="IPR057447">
    <property type="entry name" value="Bbp19-like_phage"/>
</dbReference>
<keyword evidence="3" id="KW-1185">Reference proteome</keyword>
<sequence>MADPGWPWAEPDIPSAAENQLAAACARLFAGADGQLLLSHLTRTFLGSSPGPDVTEARLRHLEGQRALVLTLRHMAVRGGLSLPPILA</sequence>
<name>A0A255Z311_9PROT</name>
<organism evidence="2 3">
    <name type="scientific">Niveispirillum lacus</name>
    <dbReference type="NCBI Taxonomy" id="1981099"/>
    <lineage>
        <taxon>Bacteria</taxon>
        <taxon>Pseudomonadati</taxon>
        <taxon>Pseudomonadota</taxon>
        <taxon>Alphaproteobacteria</taxon>
        <taxon>Rhodospirillales</taxon>
        <taxon>Azospirillaceae</taxon>
        <taxon>Niveispirillum</taxon>
    </lineage>
</organism>
<proteinExistence type="predicted"/>
<dbReference type="Proteomes" id="UP000216998">
    <property type="component" value="Unassembled WGS sequence"/>
</dbReference>
<dbReference type="AlphaFoldDB" id="A0A255Z311"/>
<comment type="caution">
    <text evidence="2">The sequence shown here is derived from an EMBL/GenBank/DDBJ whole genome shotgun (WGS) entry which is preliminary data.</text>
</comment>
<evidence type="ECO:0000259" key="1">
    <source>
        <dbReference type="Pfam" id="PF25181"/>
    </source>
</evidence>
<dbReference type="EMBL" id="NOXU01000024">
    <property type="protein sequence ID" value="OYQ35868.1"/>
    <property type="molecule type" value="Genomic_DNA"/>
</dbReference>
<evidence type="ECO:0000313" key="3">
    <source>
        <dbReference type="Proteomes" id="UP000216998"/>
    </source>
</evidence>
<reference evidence="2 3" key="1">
    <citation type="submission" date="2017-07" db="EMBL/GenBank/DDBJ databases">
        <title>Niveispirillum cyanobacteriorum sp. nov., isolated from cyanobacterial aggregates in a eutrophic lake.</title>
        <authorList>
            <person name="Cai H."/>
        </authorList>
    </citation>
    <scope>NUCLEOTIDE SEQUENCE [LARGE SCALE GENOMIC DNA]</scope>
    <source>
        <strain evidence="3">TH1-14</strain>
    </source>
</reference>
<evidence type="ECO:0000313" key="2">
    <source>
        <dbReference type="EMBL" id="OYQ35868.1"/>
    </source>
</evidence>
<accession>A0A255Z311</accession>
<dbReference type="Pfam" id="PF25181">
    <property type="entry name" value="Phage_Bbp19"/>
    <property type="match status" value="1"/>
</dbReference>